<reference evidence="3" key="1">
    <citation type="journal article" date="2020" name="bioRxiv">
        <title>A rank-normalized archaeal taxonomy based on genome phylogeny resolves widespread incomplete and uneven classifications.</title>
        <authorList>
            <person name="Rinke C."/>
            <person name="Chuvochina M."/>
            <person name="Mussig A.J."/>
            <person name="Chaumeil P.-A."/>
            <person name="Waite D.W."/>
            <person name="Whitman W.B."/>
            <person name="Parks D.H."/>
            <person name="Hugenholtz P."/>
        </authorList>
    </citation>
    <scope>NUCLEOTIDE SEQUENCE [LARGE SCALE GENOMIC DNA]</scope>
</reference>
<dbReference type="Pfam" id="PF09407">
    <property type="entry name" value="AbiEi_1"/>
    <property type="match status" value="1"/>
</dbReference>
<protein>
    <recommendedName>
        <fullName evidence="1">AbiEi antitoxin C-terminal domain-containing protein</fullName>
    </recommendedName>
</protein>
<comment type="caution">
    <text evidence="2">The sequence shown here is derived from an EMBL/GenBank/DDBJ whole genome shotgun (WGS) entry which is preliminary data.</text>
</comment>
<feature type="domain" description="AbiEi antitoxin C-terminal" evidence="1">
    <location>
        <begin position="82"/>
        <end position="207"/>
    </location>
</feature>
<dbReference type="InterPro" id="IPR018547">
    <property type="entry name" value="AbiEi_C"/>
</dbReference>
<proteinExistence type="predicted"/>
<sequence>MESRLLFALEEQGLSVFSFRDAMRLLRASNDATKNVLYRLKRKKRIQEILKGKYLFVPARAGIEGQWTEDVYLVLSKIMKPDYYVGFWTALNYWGMTEQIPNTVFVAITSRARDFEFGSQKIKFITLAKNRFTGLISQQTKWGEFNISSKEKTIIDCLLFPQYCGGLTEAAKALWNARKELNWNLLLGLIEKIGVGTPRRRLGFLLEQLNLQEDVQRRLQEPLKGFAWADPSRQKKVLAYDKKWGLKVNVDKQALTHWMET</sequence>
<accession>A0A7J4JFY6</accession>
<evidence type="ECO:0000259" key="1">
    <source>
        <dbReference type="Pfam" id="PF09407"/>
    </source>
</evidence>
<organism evidence="2 3">
    <name type="scientific">Candidatus Iainarchaeum sp</name>
    <dbReference type="NCBI Taxonomy" id="3101447"/>
    <lineage>
        <taxon>Archaea</taxon>
        <taxon>Candidatus Iainarchaeota</taxon>
        <taxon>Candidatus Iainarchaeia</taxon>
        <taxon>Candidatus Iainarchaeales</taxon>
        <taxon>Candidatus Iainarchaeaceae</taxon>
        <taxon>Candidatus Iainarchaeum</taxon>
    </lineage>
</organism>
<dbReference type="AlphaFoldDB" id="A0A7J4JFY6"/>
<evidence type="ECO:0000313" key="3">
    <source>
        <dbReference type="Proteomes" id="UP000564964"/>
    </source>
</evidence>
<evidence type="ECO:0000313" key="2">
    <source>
        <dbReference type="EMBL" id="HIH16672.1"/>
    </source>
</evidence>
<dbReference type="Proteomes" id="UP000564964">
    <property type="component" value="Unassembled WGS sequence"/>
</dbReference>
<gene>
    <name evidence="2" type="ORF">HA252_04675</name>
</gene>
<dbReference type="EMBL" id="DUGH01000112">
    <property type="protein sequence ID" value="HIH16672.1"/>
    <property type="molecule type" value="Genomic_DNA"/>
</dbReference>
<name>A0A7J4JFY6_9ARCH</name>